<evidence type="ECO:0008006" key="4">
    <source>
        <dbReference type="Google" id="ProtNLM"/>
    </source>
</evidence>
<gene>
    <name evidence="2" type="ORF">CR513_41343</name>
</gene>
<organism evidence="2 3">
    <name type="scientific">Mucuna pruriens</name>
    <name type="common">Velvet bean</name>
    <name type="synonym">Dolichos pruriens</name>
    <dbReference type="NCBI Taxonomy" id="157652"/>
    <lineage>
        <taxon>Eukaryota</taxon>
        <taxon>Viridiplantae</taxon>
        <taxon>Streptophyta</taxon>
        <taxon>Embryophyta</taxon>
        <taxon>Tracheophyta</taxon>
        <taxon>Spermatophyta</taxon>
        <taxon>Magnoliopsida</taxon>
        <taxon>eudicotyledons</taxon>
        <taxon>Gunneridae</taxon>
        <taxon>Pentapetalae</taxon>
        <taxon>rosids</taxon>
        <taxon>fabids</taxon>
        <taxon>Fabales</taxon>
        <taxon>Fabaceae</taxon>
        <taxon>Papilionoideae</taxon>
        <taxon>50 kb inversion clade</taxon>
        <taxon>NPAAA clade</taxon>
        <taxon>indigoferoid/millettioid clade</taxon>
        <taxon>Phaseoleae</taxon>
        <taxon>Mucuna</taxon>
    </lineage>
</organism>
<feature type="region of interest" description="Disordered" evidence="1">
    <location>
        <begin position="176"/>
        <end position="228"/>
    </location>
</feature>
<reference evidence="2" key="1">
    <citation type="submission" date="2018-05" db="EMBL/GenBank/DDBJ databases">
        <title>Draft genome of Mucuna pruriens seed.</title>
        <authorList>
            <person name="Nnadi N.E."/>
            <person name="Vos R."/>
            <person name="Hasami M.H."/>
            <person name="Devisetty U.K."/>
            <person name="Aguiy J.C."/>
        </authorList>
    </citation>
    <scope>NUCLEOTIDE SEQUENCE [LARGE SCALE GENOMIC DNA]</scope>
    <source>
        <strain evidence="2">JCA_2017</strain>
    </source>
</reference>
<name>A0A371FJB5_MUCPR</name>
<feature type="non-terminal residue" evidence="2">
    <location>
        <position position="1"/>
    </location>
</feature>
<evidence type="ECO:0000313" key="3">
    <source>
        <dbReference type="Proteomes" id="UP000257109"/>
    </source>
</evidence>
<dbReference type="PANTHER" id="PTHR48475">
    <property type="entry name" value="RIBONUCLEASE H"/>
    <property type="match status" value="1"/>
</dbReference>
<feature type="compositionally biased region" description="Basic and acidic residues" evidence="1">
    <location>
        <begin position="260"/>
        <end position="288"/>
    </location>
</feature>
<accession>A0A371FJB5</accession>
<dbReference type="EMBL" id="QJKJ01008882">
    <property type="protein sequence ID" value="RDX78394.1"/>
    <property type="molecule type" value="Genomic_DNA"/>
</dbReference>
<protein>
    <recommendedName>
        <fullName evidence="4">Integrase catalytic domain-containing protein</fullName>
    </recommendedName>
</protein>
<dbReference type="GO" id="GO:0003676">
    <property type="term" value="F:nucleic acid binding"/>
    <property type="evidence" value="ECO:0007669"/>
    <property type="project" value="InterPro"/>
</dbReference>
<proteinExistence type="predicted"/>
<feature type="region of interest" description="Disordered" evidence="1">
    <location>
        <begin position="257"/>
        <end position="299"/>
    </location>
</feature>
<dbReference type="AlphaFoldDB" id="A0A371FJB5"/>
<feature type="compositionally biased region" description="Polar residues" evidence="1">
    <location>
        <begin position="184"/>
        <end position="196"/>
    </location>
</feature>
<dbReference type="PANTHER" id="PTHR48475:SF2">
    <property type="entry name" value="RIBONUCLEASE H"/>
    <property type="match status" value="1"/>
</dbReference>
<dbReference type="OrthoDB" id="1741911at2759"/>
<evidence type="ECO:0000256" key="1">
    <source>
        <dbReference type="SAM" id="MobiDB-lite"/>
    </source>
</evidence>
<dbReference type="Gene3D" id="3.30.420.10">
    <property type="entry name" value="Ribonuclease H-like superfamily/Ribonuclease H"/>
    <property type="match status" value="1"/>
</dbReference>
<sequence>MSPLMAYLKDEQLPSDLNEAKKIVRDAARYIIIGGELYKWDFSFPLLRCVEGNEAWYVVKEVHEEVCDTHIRGRALANKITRVVRENMRQMPKIYDSEHGAPRATAFHHLTLAISQMGVDILGPFPRAPSQVKYLIVVVDYFTKSIEAKPVATISNDRKFLHPIEDKTIVHVSGTPPVERIGQGFQQSHPEGTTNAARRGKREVGRRASPSPLVLPHDPHSSTNETPFRLTFSTEAVILVEIGEPSPRTALFQLAENEDELRQSRTKTREDGHKVPSRHEDKRPERTVIRSLPGTKTKT</sequence>
<dbReference type="Proteomes" id="UP000257109">
    <property type="component" value="Unassembled WGS sequence"/>
</dbReference>
<comment type="caution">
    <text evidence="2">The sequence shown here is derived from an EMBL/GenBank/DDBJ whole genome shotgun (WGS) entry which is preliminary data.</text>
</comment>
<dbReference type="InterPro" id="IPR036397">
    <property type="entry name" value="RNaseH_sf"/>
</dbReference>
<evidence type="ECO:0000313" key="2">
    <source>
        <dbReference type="EMBL" id="RDX78394.1"/>
    </source>
</evidence>
<keyword evidence="3" id="KW-1185">Reference proteome</keyword>